<accession>A0AAE8N0Q6</accession>
<name>A0AAE8N0Q6_9PEZI</name>
<evidence type="ECO:0000313" key="2">
    <source>
        <dbReference type="Proteomes" id="UP001187682"/>
    </source>
</evidence>
<organism evidence="1 2">
    <name type="scientific">Cephalotrichum gorgonifer</name>
    <dbReference type="NCBI Taxonomy" id="2041049"/>
    <lineage>
        <taxon>Eukaryota</taxon>
        <taxon>Fungi</taxon>
        <taxon>Dikarya</taxon>
        <taxon>Ascomycota</taxon>
        <taxon>Pezizomycotina</taxon>
        <taxon>Sordariomycetes</taxon>
        <taxon>Hypocreomycetidae</taxon>
        <taxon>Microascales</taxon>
        <taxon>Microascaceae</taxon>
        <taxon>Cephalotrichum</taxon>
    </lineage>
</organism>
<gene>
    <name evidence="1" type="ORF">DNG_05910</name>
</gene>
<sequence length="1012" mass="116835">MPSVSPETLERLERLCKTHRIEFISVLPRSQWPSSHTTIFADVAELGDTKFDQYTANAGDDEPWKAATKTQAGLLVEKVRRLRQRNESTWRLHCEPLVFARLEAEVVCKDCRKRLWRSAIEASRAESSSTAARRLQGRQRVREPCRCPRASRPQDLLEAVGLNRIFGHREDEPLRLDPDLAKSLKQDSQRPDAIFGLRQTRNIENLLNDTPKQWDGDEDTGKQLHELLLPPSLPHQSLSKKGDELLFPFLALEAKSGSSDSDWHAINMQTAFPIKAFLDMQNRLNLAMAQLSTWRLSPLVWFFSNRGEDWRVSMAYMENEPPSKKRRRDPVSNTINMVYRIVDVWRGSLSTYDGAIQLLLLVDYVFDWARDVYRENVLKALRILASGENDAASTAYSDTNIFSLRQFETSTPLSGHDESEEYQSYISLQNQFTSFDQPFGVVRHATFIESRYFCLLVTADNVQTLLQSMTQTQKKELCWLISSSKSHHDPFGCNLLDLSTLNAMEEHWTGTSRIALTSVATEEERFYSVVSCTYYLSERWHQVRELHVIAISQSAWAAIASESGLRGNSSRTGKPFTWDLTDRDSIIKELRAYTTASTRQSLRWAINRKATKIRPNFTRFGWDLYSGPLQVPRLMCKEMPRTITVSDNGKFRNMVHYIYSSFKKGNLEPQEPFIRLSKRFVQQHKVESHPEQIPLRPENSLWETNDGYVLVQGEANIRDPARSRSLICVYIVGGDPVMPPPEELYDKVKRALETRHVHVTTRNNGRSSLAAIRAVSWNWYGTYRVCTDPFKYLEFLLKINGPVSLSDLPITSGSLRHSRTTGSYLFDRTSPTWHDIRFRLETTARAMFVVYKLVSSEVSYWREVAKARSSSPGVRCCELCAGPRTGMEQDVALCGSCTTRLEKPLKPTWFDNILRGKTPFPNVGEDSDVDVELDYVGWAKHLAHYPRLDEPWENILELQIQWKEFCEWENGRFEAWRGQKDERLEGQERRVRKRWKDDEEEVWGPETRASFY</sequence>
<dbReference type="AlphaFoldDB" id="A0AAE8N0Q6"/>
<comment type="caution">
    <text evidence="1">The sequence shown here is derived from an EMBL/GenBank/DDBJ whole genome shotgun (WGS) entry which is preliminary data.</text>
</comment>
<keyword evidence="2" id="KW-1185">Reference proteome</keyword>
<dbReference type="Proteomes" id="UP001187682">
    <property type="component" value="Unassembled WGS sequence"/>
</dbReference>
<protein>
    <submittedName>
        <fullName evidence="1">Uncharacterized protein</fullName>
    </submittedName>
</protein>
<reference evidence="1" key="1">
    <citation type="submission" date="2018-03" db="EMBL/GenBank/DDBJ databases">
        <authorList>
            <person name="Guldener U."/>
        </authorList>
    </citation>
    <scope>NUCLEOTIDE SEQUENCE</scope>
</reference>
<evidence type="ECO:0000313" key="1">
    <source>
        <dbReference type="EMBL" id="SPO03228.1"/>
    </source>
</evidence>
<proteinExistence type="predicted"/>
<dbReference type="EMBL" id="ONZQ02000008">
    <property type="protein sequence ID" value="SPO03228.1"/>
    <property type="molecule type" value="Genomic_DNA"/>
</dbReference>